<sequence length="68" mass="7035">MAIDAARTGPGHRTIVVPIRRQARIRIARLGSTSPNRLPTATTAGPSVSATATATSIPTAQGTPSDWK</sequence>
<accession>A0A2S8BD92</accession>
<proteinExistence type="predicted"/>
<gene>
    <name evidence="2" type="ORF">C1Y40_05237</name>
</gene>
<reference evidence="2 3" key="1">
    <citation type="journal article" date="2017" name="Int. J. Syst. Evol. Microbiol.">
        <title>Mycobacterium talmoniae sp. nov., a slowly growing mycobacterium isolated from human respiratory samples.</title>
        <authorList>
            <person name="Davidson R.M."/>
            <person name="DeGroote M.A."/>
            <person name="Marola J.L."/>
            <person name="Buss S."/>
            <person name="Jones V."/>
            <person name="McNeil M.R."/>
            <person name="Freifeld A.G."/>
            <person name="Elaine Epperson L."/>
            <person name="Hasan N.A."/>
            <person name="Jackson M."/>
            <person name="Iwen P.C."/>
            <person name="Salfinger M."/>
            <person name="Strong M."/>
        </authorList>
    </citation>
    <scope>NUCLEOTIDE SEQUENCE [LARGE SCALE GENOMIC DNA]</scope>
    <source>
        <strain evidence="2 3">ATCC BAA-2683</strain>
    </source>
</reference>
<feature type="region of interest" description="Disordered" evidence="1">
    <location>
        <begin position="30"/>
        <end position="68"/>
    </location>
</feature>
<dbReference type="EMBL" id="PPEA01000755">
    <property type="protein sequence ID" value="PQM44605.1"/>
    <property type="molecule type" value="Genomic_DNA"/>
</dbReference>
<evidence type="ECO:0000313" key="3">
    <source>
        <dbReference type="Proteomes" id="UP000238296"/>
    </source>
</evidence>
<dbReference type="AlphaFoldDB" id="A0A2S8BD92"/>
<name>A0A2S8BD92_9MYCO</name>
<feature type="compositionally biased region" description="Low complexity" evidence="1">
    <location>
        <begin position="39"/>
        <end position="60"/>
    </location>
</feature>
<dbReference type="Proteomes" id="UP000238296">
    <property type="component" value="Unassembled WGS sequence"/>
</dbReference>
<organism evidence="2 3">
    <name type="scientific">Mycobacterium talmoniae</name>
    <dbReference type="NCBI Taxonomy" id="1858794"/>
    <lineage>
        <taxon>Bacteria</taxon>
        <taxon>Bacillati</taxon>
        <taxon>Actinomycetota</taxon>
        <taxon>Actinomycetes</taxon>
        <taxon>Mycobacteriales</taxon>
        <taxon>Mycobacteriaceae</taxon>
        <taxon>Mycobacterium</taxon>
    </lineage>
</organism>
<comment type="caution">
    <text evidence="2">The sequence shown here is derived from an EMBL/GenBank/DDBJ whole genome shotgun (WGS) entry which is preliminary data.</text>
</comment>
<protein>
    <submittedName>
        <fullName evidence="2">Uncharacterized protein</fullName>
    </submittedName>
</protein>
<evidence type="ECO:0000256" key="1">
    <source>
        <dbReference type="SAM" id="MobiDB-lite"/>
    </source>
</evidence>
<evidence type="ECO:0000313" key="2">
    <source>
        <dbReference type="EMBL" id="PQM44605.1"/>
    </source>
</evidence>